<feature type="domain" description="PKD" evidence="2">
    <location>
        <begin position="367"/>
        <end position="419"/>
    </location>
</feature>
<feature type="chain" id="PRO_5020803385" evidence="1">
    <location>
        <begin position="20"/>
        <end position="847"/>
    </location>
</feature>
<evidence type="ECO:0000313" key="3">
    <source>
        <dbReference type="EMBL" id="TDG35259.1"/>
    </source>
</evidence>
<sequence>MRLLIFILITFTFSISSEAKFAPPLNDDINGAINITNTSAFCTTDAAYENFEATTSPFSAPSGWGASAGKDVWFKFTASKYDVNISVSGQVNSSSTNTLINPLVALYTYDAPTANLNEMPSNSFTSNNVTSLNKGGLTIGTIYYIRVSAQNDQTGTFKLCLDNYFPPLQPGQDCGTVSVLCTKETFTQLNVTGAGLNNHETDGTCLGTESNSAWYLFTASESGTFTFLITPTVTTNDIDWVFYDLGVGGNCANVSATTAIRCASGSGVDCFPSYYKTGLSLTETDLNESSGCVDGQNGLVKYVDLVKGRTYALIIDNFSSGNNGFTLEFGGTADFAGAKAEIDVKKLNPCTDNQAYVFESKSSNYNTLKWTFGEGASTASETTEGPFTITYSTPGEKVVVLEAMGANGCSVISTQTFIVAKTPDKPVVNASKTNLCVGDVLELSTPQVNYATYHWTGPNGFTSSEQNPKIPITGIENVGEYKLFIQVGDCVSDLNSIKIQSVDLIPKAVFSCNVNNKCEQNQSFTFTNSSTNYTKIKWDFGEGVDQIINTQNDSREVTYSSIGEKTIILIVETNNGCTSTQIQKFIVEIKPDKPIISINQPAFCLNDVIEFTVNKDNTLKYLWTGPNNFTASDADVKIPINNFNQAGTYYLTATAGSCTSDIASITVPPIAKIPIASFTTTPNFNIKFSPPVPINFNNNSLYADFYEWDFGDGTTSLSANPLHTYNQSGTYKITLKATSKNGCWNSVTKGDLVILKNASIFTPNAFSPNGDGINDEFVVGITNLVKYRLQIYNRLGNQVFFTDNIFDNWNGRFKNEDLPVGVYYYVIFGTDIFKKDVKYSGYITLIR</sequence>
<feature type="domain" description="PKD" evidence="2">
    <location>
        <begin position="706"/>
        <end position="760"/>
    </location>
</feature>
<dbReference type="OrthoDB" id="610082at2"/>
<dbReference type="CDD" id="cd00146">
    <property type="entry name" value="PKD"/>
    <property type="match status" value="1"/>
</dbReference>
<dbReference type="PROSITE" id="PS50093">
    <property type="entry name" value="PKD"/>
    <property type="match status" value="3"/>
</dbReference>
<dbReference type="InterPro" id="IPR013783">
    <property type="entry name" value="Ig-like_fold"/>
</dbReference>
<dbReference type="InterPro" id="IPR000601">
    <property type="entry name" value="PKD_dom"/>
</dbReference>
<keyword evidence="1" id="KW-0732">Signal</keyword>
<keyword evidence="4" id="KW-1185">Reference proteome</keyword>
<dbReference type="Gene3D" id="2.60.40.10">
    <property type="entry name" value="Immunoglobulins"/>
    <property type="match status" value="5"/>
</dbReference>
<dbReference type="SUPFAM" id="SSF49299">
    <property type="entry name" value="PKD domain"/>
    <property type="match status" value="3"/>
</dbReference>
<dbReference type="EMBL" id="SJCY01000011">
    <property type="protein sequence ID" value="TDG35259.1"/>
    <property type="molecule type" value="Genomic_DNA"/>
</dbReference>
<evidence type="ECO:0000313" key="4">
    <source>
        <dbReference type="Proteomes" id="UP000295668"/>
    </source>
</evidence>
<comment type="caution">
    <text evidence="3">The sequence shown here is derived from an EMBL/GenBank/DDBJ whole genome shotgun (WGS) entry which is preliminary data.</text>
</comment>
<evidence type="ECO:0000256" key="1">
    <source>
        <dbReference type="SAM" id="SignalP"/>
    </source>
</evidence>
<name>A0A4R5MJK0_9SPHI</name>
<dbReference type="RefSeq" id="WP_133263391.1">
    <property type="nucleotide sequence ID" value="NZ_SJCY01000011.1"/>
</dbReference>
<organism evidence="3 4">
    <name type="scientific">Pedobacter changchengzhani</name>
    <dbReference type="NCBI Taxonomy" id="2529274"/>
    <lineage>
        <taxon>Bacteria</taxon>
        <taxon>Pseudomonadati</taxon>
        <taxon>Bacteroidota</taxon>
        <taxon>Sphingobacteriia</taxon>
        <taxon>Sphingobacteriales</taxon>
        <taxon>Sphingobacteriaceae</taxon>
        <taxon>Pedobacter</taxon>
    </lineage>
</organism>
<dbReference type="AlphaFoldDB" id="A0A4R5MJK0"/>
<dbReference type="InterPro" id="IPR035986">
    <property type="entry name" value="PKD_dom_sf"/>
</dbReference>
<dbReference type="Pfam" id="PF13585">
    <property type="entry name" value="CHU_C"/>
    <property type="match status" value="1"/>
</dbReference>
<dbReference type="InterPro" id="IPR022409">
    <property type="entry name" value="PKD/Chitinase_dom"/>
</dbReference>
<protein>
    <submittedName>
        <fullName evidence="3">PKD domain-containing protein</fullName>
    </submittedName>
</protein>
<proteinExistence type="predicted"/>
<reference evidence="3 4" key="1">
    <citation type="submission" date="2019-02" db="EMBL/GenBank/DDBJ databases">
        <title>Pedobacter sp. nov., a novel speices isolated from soil of pinguins habitat in Antarcitica.</title>
        <authorList>
            <person name="He R.-H."/>
        </authorList>
    </citation>
    <scope>NUCLEOTIDE SEQUENCE [LARGE SCALE GENOMIC DNA]</scope>
    <source>
        <strain evidence="3 4">E01020</strain>
    </source>
</reference>
<dbReference type="InterPro" id="IPR026341">
    <property type="entry name" value="T9SS_type_B"/>
</dbReference>
<feature type="domain" description="PKD" evidence="2">
    <location>
        <begin position="505"/>
        <end position="580"/>
    </location>
</feature>
<accession>A0A4R5MJK0</accession>
<dbReference type="Pfam" id="PF18911">
    <property type="entry name" value="PKD_4"/>
    <property type="match status" value="1"/>
</dbReference>
<feature type="signal peptide" evidence="1">
    <location>
        <begin position="1"/>
        <end position="19"/>
    </location>
</feature>
<evidence type="ECO:0000259" key="2">
    <source>
        <dbReference type="PROSITE" id="PS50093"/>
    </source>
</evidence>
<dbReference type="Proteomes" id="UP000295668">
    <property type="component" value="Unassembled WGS sequence"/>
</dbReference>
<gene>
    <name evidence="3" type="ORF">EZJ43_14260</name>
</gene>
<dbReference type="NCBIfam" id="TIGR04131">
    <property type="entry name" value="Bac_Flav_CTERM"/>
    <property type="match status" value="1"/>
</dbReference>
<dbReference type="SMART" id="SM00089">
    <property type="entry name" value="PKD"/>
    <property type="match status" value="3"/>
</dbReference>